<gene>
    <name evidence="2" type="ORF">BU23DRAFT_587050</name>
</gene>
<feature type="region of interest" description="Disordered" evidence="1">
    <location>
        <begin position="40"/>
        <end position="91"/>
    </location>
</feature>
<sequence>MSAVHAYFRSALTQAFRPATSDAAGSWSVPAFLVPACSRHGGRPFSSTRRRSAKAESVRSTGPTVEPFAGSKTNRNPGPHSKPVPPPLRASIPLPAQHVRADIGHWLLAIDPYLPPHLRRSQSNETAASETSSFPWATDVSVTPTDIAYFLVAAQYYSHNVLSHLALKEERWDTVVWIAKKLVEDGKRSQKNPTKIEPFANAILPEQQRLSLAELTENPLWLRTGRSLFAQSNHSASNLDDITSIPETIDVRHRLVKRALGQLWRTLGSMILLAAEEERGGDPEIMDRVLEILAYLHHMDLIPDSVYAHKPEPDNYALQQPPTLETLSSKILTALSDAQWRAHEKSVKVATERLNASYFLGHEIPGSRYRVHVTELTPAVWMELILWSCLHGGWSVEGSAILQEIASHQSERPWVLTSWKELLQASTTQKGWGLFGAREDAAPKPERRISSEIVAAIVDGLVNDARLGVGARGITPELLVARIKTLKQFLDKNALSLGSTTWDSIMSRLLESGSIVPEKRPEMLLSILDLASEFGSEVSAINASSKPTLVESEPPYFFEPTTVPISLLHRTIRSFVQSGDIAGAMNTLQKLLELTDQNKQKSLEHFFELLKTIPLRQAEPFTSRLPPLEFPAFENQLSVPLLAKLLDLSTDAKLYDLGRWFLFSEGLDEPLIRPGMYGNFVMAAAIIRFGTLAGEHDLVLQIVNKTITTTSAPGQPEKPRMPYEFFTALLCSQIKLNRWNPVNGMQNYALESPGFRVQPQILAQFGAELLRLSAPTETDDTKLDARTAFKNMLFAWENLVLNNTRNELYCILAILSSVSSEWKDFCSQFLAFSAQQGIKLSTDDFNNILGGVLDGYGYVKAREIVDIWCYKPPRTFEPYRAPGGLPTMSKFRPTKSEEFEDRPENIEVHQASGARLILLGRIHPNRQTVWAILRKVQQDFEELQGRGEVSVAKRGEMRVTLKWAARLLYYMGFDYEDIIRDLGSLAELADLEAPPAPKMTLRLWEDGPGL</sequence>
<keyword evidence="3" id="KW-1185">Reference proteome</keyword>
<name>A0A6A5VPJ2_9PLEO</name>
<dbReference type="EMBL" id="ML976660">
    <property type="protein sequence ID" value="KAF1978668.1"/>
    <property type="molecule type" value="Genomic_DNA"/>
</dbReference>
<organism evidence="2 3">
    <name type="scientific">Bimuria novae-zelandiae CBS 107.79</name>
    <dbReference type="NCBI Taxonomy" id="1447943"/>
    <lineage>
        <taxon>Eukaryota</taxon>
        <taxon>Fungi</taxon>
        <taxon>Dikarya</taxon>
        <taxon>Ascomycota</taxon>
        <taxon>Pezizomycotina</taxon>
        <taxon>Dothideomycetes</taxon>
        <taxon>Pleosporomycetidae</taxon>
        <taxon>Pleosporales</taxon>
        <taxon>Massarineae</taxon>
        <taxon>Didymosphaeriaceae</taxon>
        <taxon>Bimuria</taxon>
    </lineage>
</organism>
<evidence type="ECO:0000256" key="1">
    <source>
        <dbReference type="SAM" id="MobiDB-lite"/>
    </source>
</evidence>
<protein>
    <submittedName>
        <fullName evidence="2">Uncharacterized protein</fullName>
    </submittedName>
</protein>
<evidence type="ECO:0000313" key="3">
    <source>
        <dbReference type="Proteomes" id="UP000800036"/>
    </source>
</evidence>
<dbReference type="Proteomes" id="UP000800036">
    <property type="component" value="Unassembled WGS sequence"/>
</dbReference>
<dbReference type="AlphaFoldDB" id="A0A6A5VPJ2"/>
<accession>A0A6A5VPJ2</accession>
<dbReference type="OrthoDB" id="5341924at2759"/>
<reference evidence="2" key="1">
    <citation type="journal article" date="2020" name="Stud. Mycol.">
        <title>101 Dothideomycetes genomes: a test case for predicting lifestyles and emergence of pathogens.</title>
        <authorList>
            <person name="Haridas S."/>
            <person name="Albert R."/>
            <person name="Binder M."/>
            <person name="Bloem J."/>
            <person name="Labutti K."/>
            <person name="Salamov A."/>
            <person name="Andreopoulos B."/>
            <person name="Baker S."/>
            <person name="Barry K."/>
            <person name="Bills G."/>
            <person name="Bluhm B."/>
            <person name="Cannon C."/>
            <person name="Castanera R."/>
            <person name="Culley D."/>
            <person name="Daum C."/>
            <person name="Ezra D."/>
            <person name="Gonzalez J."/>
            <person name="Henrissat B."/>
            <person name="Kuo A."/>
            <person name="Liang C."/>
            <person name="Lipzen A."/>
            <person name="Lutzoni F."/>
            <person name="Magnuson J."/>
            <person name="Mondo S."/>
            <person name="Nolan M."/>
            <person name="Ohm R."/>
            <person name="Pangilinan J."/>
            <person name="Park H.-J."/>
            <person name="Ramirez L."/>
            <person name="Alfaro M."/>
            <person name="Sun H."/>
            <person name="Tritt A."/>
            <person name="Yoshinaga Y."/>
            <person name="Zwiers L.-H."/>
            <person name="Turgeon B."/>
            <person name="Goodwin S."/>
            <person name="Spatafora J."/>
            <person name="Crous P."/>
            <person name="Grigoriev I."/>
        </authorList>
    </citation>
    <scope>NUCLEOTIDE SEQUENCE</scope>
    <source>
        <strain evidence="2">CBS 107.79</strain>
    </source>
</reference>
<proteinExistence type="predicted"/>
<evidence type="ECO:0000313" key="2">
    <source>
        <dbReference type="EMBL" id="KAF1978668.1"/>
    </source>
</evidence>